<reference evidence="7 8" key="1">
    <citation type="journal article" name="Sci. Rep.">
        <title>Genome-scale phylogenetic analyses confirm Olpidium as the closest living zoosporic fungus to the non-flagellated, terrestrial fungi.</title>
        <authorList>
            <person name="Chang Y."/>
            <person name="Rochon D."/>
            <person name="Sekimoto S."/>
            <person name="Wang Y."/>
            <person name="Chovatia M."/>
            <person name="Sandor L."/>
            <person name="Salamov A."/>
            <person name="Grigoriev I.V."/>
            <person name="Stajich J.E."/>
            <person name="Spatafora J.W."/>
        </authorList>
    </citation>
    <scope>NUCLEOTIDE SEQUENCE [LARGE SCALE GENOMIC DNA]</scope>
    <source>
        <strain evidence="7">S191</strain>
    </source>
</reference>
<dbReference type="InterPro" id="IPR056513">
    <property type="entry name" value="INO80F"/>
</dbReference>
<feature type="domain" description="HMG box" evidence="6">
    <location>
        <begin position="194"/>
        <end position="263"/>
    </location>
</feature>
<dbReference type="CDD" id="cd22016">
    <property type="entry name" value="HMG-box_NHP10-like"/>
    <property type="match status" value="1"/>
</dbReference>
<organism evidence="7 8">
    <name type="scientific">Olpidium bornovanus</name>
    <dbReference type="NCBI Taxonomy" id="278681"/>
    <lineage>
        <taxon>Eukaryota</taxon>
        <taxon>Fungi</taxon>
        <taxon>Fungi incertae sedis</taxon>
        <taxon>Olpidiomycota</taxon>
        <taxon>Olpidiomycotina</taxon>
        <taxon>Olpidiomycetes</taxon>
        <taxon>Olpidiales</taxon>
        <taxon>Olpidiaceae</taxon>
        <taxon>Olpidium</taxon>
    </lineage>
</organism>
<dbReference type="PANTHER" id="PTHR48112:SF22">
    <property type="entry name" value="MITOCHONDRIAL TRANSCRIPTION FACTOR A, ISOFORM B"/>
    <property type="match status" value="1"/>
</dbReference>
<dbReference type="Pfam" id="PF24245">
    <property type="entry name" value="INO80F"/>
    <property type="match status" value="1"/>
</dbReference>
<dbReference type="Gene3D" id="1.10.30.10">
    <property type="entry name" value="High mobility group box domain"/>
    <property type="match status" value="1"/>
</dbReference>
<dbReference type="Pfam" id="PF00505">
    <property type="entry name" value="HMG_box"/>
    <property type="match status" value="1"/>
</dbReference>
<dbReference type="PANTHER" id="PTHR48112">
    <property type="entry name" value="HIGH MOBILITY GROUP PROTEIN DSP1"/>
    <property type="match status" value="1"/>
</dbReference>
<accession>A0A8H7ZRS4</accession>
<feature type="DNA-binding region" description="HMG box" evidence="4">
    <location>
        <begin position="194"/>
        <end position="263"/>
    </location>
</feature>
<evidence type="ECO:0000259" key="6">
    <source>
        <dbReference type="PROSITE" id="PS50118"/>
    </source>
</evidence>
<dbReference type="SMART" id="SM00398">
    <property type="entry name" value="HMG"/>
    <property type="match status" value="1"/>
</dbReference>
<feature type="non-terminal residue" evidence="7">
    <location>
        <position position="298"/>
    </location>
</feature>
<dbReference type="GO" id="GO:0003677">
    <property type="term" value="F:DNA binding"/>
    <property type="evidence" value="ECO:0007669"/>
    <property type="project" value="UniProtKB-UniRule"/>
</dbReference>
<feature type="compositionally biased region" description="Basic and acidic residues" evidence="5">
    <location>
        <begin position="19"/>
        <end position="44"/>
    </location>
</feature>
<dbReference type="SUPFAM" id="SSF47095">
    <property type="entry name" value="HMG-box"/>
    <property type="match status" value="1"/>
</dbReference>
<keyword evidence="3 4" id="KW-0539">Nucleus</keyword>
<keyword evidence="8" id="KW-1185">Reference proteome</keyword>
<dbReference type="PROSITE" id="PS50118">
    <property type="entry name" value="HMG_BOX_2"/>
    <property type="match status" value="1"/>
</dbReference>
<evidence type="ECO:0000256" key="5">
    <source>
        <dbReference type="SAM" id="MobiDB-lite"/>
    </source>
</evidence>
<evidence type="ECO:0000256" key="1">
    <source>
        <dbReference type="ARBA" id="ARBA00004123"/>
    </source>
</evidence>
<name>A0A8H7ZRS4_9FUNG</name>
<dbReference type="AlphaFoldDB" id="A0A8H7ZRS4"/>
<dbReference type="Proteomes" id="UP000673691">
    <property type="component" value="Unassembled WGS sequence"/>
</dbReference>
<feature type="region of interest" description="Disordered" evidence="5">
    <location>
        <begin position="167"/>
        <end position="197"/>
    </location>
</feature>
<dbReference type="InterPro" id="IPR050342">
    <property type="entry name" value="HMGB"/>
</dbReference>
<evidence type="ECO:0000256" key="3">
    <source>
        <dbReference type="ARBA" id="ARBA00023242"/>
    </source>
</evidence>
<comment type="caution">
    <text evidence="7">The sequence shown here is derived from an EMBL/GenBank/DDBJ whole genome shotgun (WGS) entry which is preliminary data.</text>
</comment>
<proteinExistence type="predicted"/>
<feature type="compositionally biased region" description="Polar residues" evidence="5">
    <location>
        <begin position="1"/>
        <end position="13"/>
    </location>
</feature>
<evidence type="ECO:0000313" key="7">
    <source>
        <dbReference type="EMBL" id="KAG5458206.1"/>
    </source>
</evidence>
<gene>
    <name evidence="7" type="ORF">BJ554DRAFT_1614</name>
</gene>
<comment type="subcellular location">
    <subcellularLocation>
        <location evidence="1">Nucleus</location>
    </subcellularLocation>
</comment>
<dbReference type="OrthoDB" id="1919336at2759"/>
<evidence type="ECO:0000313" key="8">
    <source>
        <dbReference type="Proteomes" id="UP000673691"/>
    </source>
</evidence>
<dbReference type="InterPro" id="IPR009071">
    <property type="entry name" value="HMG_box_dom"/>
</dbReference>
<dbReference type="GO" id="GO:0005634">
    <property type="term" value="C:nucleus"/>
    <property type="evidence" value="ECO:0007669"/>
    <property type="project" value="UniProtKB-SubCell"/>
</dbReference>
<protein>
    <recommendedName>
        <fullName evidence="6">HMG box domain-containing protein</fullName>
    </recommendedName>
</protein>
<sequence>MSVSSPETSQGTPRISARPAREFPERPQSPRERRALVPARERGRLAGSTHTLATGRRQISNVNFFGGSGGHAAEAKYRRKHRELLKRIRDVEGEYDLLMLTLERSKQRVARLRVERSLLFEKLESLYQGDLSDADLFGDYVHAPPDAHKASTDGANGSLQPPCGVGERCSPAPAAVGGKSGKGRARQPPDPNAPKRPANAFMVFCSMMRKEEHKKAPDTLSQSDTTKLLAQRWNGMSREEQRQFYDLYEKDKERYAQEMSAYQAAGNATALTQNEELGAVDSEAAVAATTIAADEKVH</sequence>
<feature type="region of interest" description="Disordered" evidence="5">
    <location>
        <begin position="1"/>
        <end position="44"/>
    </location>
</feature>
<keyword evidence="2 4" id="KW-0238">DNA-binding</keyword>
<dbReference type="InterPro" id="IPR036910">
    <property type="entry name" value="HMG_box_dom_sf"/>
</dbReference>
<evidence type="ECO:0000256" key="4">
    <source>
        <dbReference type="PROSITE-ProRule" id="PRU00267"/>
    </source>
</evidence>
<dbReference type="EMBL" id="JAEFCI010008831">
    <property type="protein sequence ID" value="KAG5458206.1"/>
    <property type="molecule type" value="Genomic_DNA"/>
</dbReference>
<evidence type="ECO:0000256" key="2">
    <source>
        <dbReference type="ARBA" id="ARBA00023125"/>
    </source>
</evidence>